<dbReference type="PROSITE" id="PS50943">
    <property type="entry name" value="HTH_CROC1"/>
    <property type="match status" value="1"/>
</dbReference>
<dbReference type="Pfam" id="PF19054">
    <property type="entry name" value="DUF5753"/>
    <property type="match status" value="1"/>
</dbReference>
<dbReference type="SMART" id="SM00530">
    <property type="entry name" value="HTH_XRE"/>
    <property type="match status" value="1"/>
</dbReference>
<organism evidence="3 4">
    <name type="scientific">Kitasatospora kifunensis</name>
    <name type="common">Streptomyces kifunensis</name>
    <dbReference type="NCBI Taxonomy" id="58351"/>
    <lineage>
        <taxon>Bacteria</taxon>
        <taxon>Bacillati</taxon>
        <taxon>Actinomycetota</taxon>
        <taxon>Actinomycetes</taxon>
        <taxon>Kitasatosporales</taxon>
        <taxon>Streptomycetaceae</taxon>
        <taxon>Kitasatospora</taxon>
    </lineage>
</organism>
<dbReference type="GO" id="GO:0003677">
    <property type="term" value="F:DNA binding"/>
    <property type="evidence" value="ECO:0007669"/>
    <property type="project" value="InterPro"/>
</dbReference>
<name>A0A7W7R1R1_KITKI</name>
<dbReference type="AlphaFoldDB" id="A0A7W7R1R1"/>
<dbReference type="InterPro" id="IPR001387">
    <property type="entry name" value="Cro/C1-type_HTH"/>
</dbReference>
<evidence type="ECO:0000259" key="2">
    <source>
        <dbReference type="PROSITE" id="PS50943"/>
    </source>
</evidence>
<reference evidence="3 4" key="1">
    <citation type="submission" date="2020-08" db="EMBL/GenBank/DDBJ databases">
        <title>Sequencing the genomes of 1000 actinobacteria strains.</title>
        <authorList>
            <person name="Klenk H.-P."/>
        </authorList>
    </citation>
    <scope>NUCLEOTIDE SEQUENCE [LARGE SCALE GENOMIC DNA]</scope>
    <source>
        <strain evidence="3 4">DSM 41654</strain>
    </source>
</reference>
<accession>A0A7W7R1R1</accession>
<protein>
    <submittedName>
        <fullName evidence="3">Transcriptional regulator with XRE-family HTH domain</fullName>
    </submittedName>
</protein>
<evidence type="ECO:0000313" key="4">
    <source>
        <dbReference type="Proteomes" id="UP000540506"/>
    </source>
</evidence>
<dbReference type="InterPro" id="IPR043917">
    <property type="entry name" value="DUF5753"/>
</dbReference>
<gene>
    <name evidence="3" type="ORF">FHR34_002819</name>
</gene>
<proteinExistence type="predicted"/>
<evidence type="ECO:0000313" key="3">
    <source>
        <dbReference type="EMBL" id="MBB4923826.1"/>
    </source>
</evidence>
<feature type="domain" description="HTH cro/C1-type" evidence="2">
    <location>
        <begin position="20"/>
        <end position="76"/>
    </location>
</feature>
<dbReference type="Proteomes" id="UP000540506">
    <property type="component" value="Unassembled WGS sequence"/>
</dbReference>
<comment type="caution">
    <text evidence="3">The sequence shown here is derived from an EMBL/GenBank/DDBJ whole genome shotgun (WGS) entry which is preliminary data.</text>
</comment>
<dbReference type="SUPFAM" id="SSF47413">
    <property type="entry name" value="lambda repressor-like DNA-binding domains"/>
    <property type="match status" value="1"/>
</dbReference>
<keyword evidence="4" id="KW-1185">Reference proteome</keyword>
<dbReference type="EMBL" id="JACHJV010000001">
    <property type="protein sequence ID" value="MBB4923826.1"/>
    <property type="molecule type" value="Genomic_DNA"/>
</dbReference>
<dbReference type="CDD" id="cd00093">
    <property type="entry name" value="HTH_XRE"/>
    <property type="match status" value="1"/>
</dbReference>
<sequence>MNLKPLTPDASPRAAFGAELRSMREGLGMTQDHLSQRTGYSPGHISSVETGRKSPTLPFAQKVDRAFGSGTKFANLFLDVRASALLQGFGHYVAHEAKATELRLFEVGIIPGLLQTLEYAAVLATASVNRGSITEAQAAERLDVLASRQALITRQPPAQLYAVLDESCIRRPIGGPEVMSAQLEWLVELAGLPNMTLQIAPYAMGESRSLDLPVYLLGLPDRSTAAYSESAQQGLFERDPEAVHRLLTAYHHLQVEALPQAASVALISKAREEIQ</sequence>
<feature type="region of interest" description="Disordered" evidence="1">
    <location>
        <begin position="33"/>
        <end position="52"/>
    </location>
</feature>
<evidence type="ECO:0000256" key="1">
    <source>
        <dbReference type="SAM" id="MobiDB-lite"/>
    </source>
</evidence>
<dbReference type="Pfam" id="PF13560">
    <property type="entry name" value="HTH_31"/>
    <property type="match status" value="1"/>
</dbReference>
<dbReference type="Gene3D" id="1.10.260.40">
    <property type="entry name" value="lambda repressor-like DNA-binding domains"/>
    <property type="match status" value="1"/>
</dbReference>
<dbReference type="InterPro" id="IPR010982">
    <property type="entry name" value="Lambda_DNA-bd_dom_sf"/>
</dbReference>